<dbReference type="PANTHER" id="PTHR10629">
    <property type="entry name" value="CYTOSINE-SPECIFIC METHYLTRANSFERASE"/>
    <property type="match status" value="1"/>
</dbReference>
<reference evidence="7" key="1">
    <citation type="journal article" date="2023" name="Mol. Phylogenet. Evol.">
        <title>Genome-scale phylogeny and comparative genomics of the fungal order Sordariales.</title>
        <authorList>
            <person name="Hensen N."/>
            <person name="Bonometti L."/>
            <person name="Westerberg I."/>
            <person name="Brannstrom I.O."/>
            <person name="Guillou S."/>
            <person name="Cros-Aarteil S."/>
            <person name="Calhoun S."/>
            <person name="Haridas S."/>
            <person name="Kuo A."/>
            <person name="Mondo S."/>
            <person name="Pangilinan J."/>
            <person name="Riley R."/>
            <person name="LaButti K."/>
            <person name="Andreopoulos B."/>
            <person name="Lipzen A."/>
            <person name="Chen C."/>
            <person name="Yan M."/>
            <person name="Daum C."/>
            <person name="Ng V."/>
            <person name="Clum A."/>
            <person name="Steindorff A."/>
            <person name="Ohm R.A."/>
            <person name="Martin F."/>
            <person name="Silar P."/>
            <person name="Natvig D.O."/>
            <person name="Lalanne C."/>
            <person name="Gautier V."/>
            <person name="Ament-Velasquez S.L."/>
            <person name="Kruys A."/>
            <person name="Hutchinson M.I."/>
            <person name="Powell A.J."/>
            <person name="Barry K."/>
            <person name="Miller A.N."/>
            <person name="Grigoriev I.V."/>
            <person name="Debuchy R."/>
            <person name="Gladieux P."/>
            <person name="Hiltunen Thoren M."/>
            <person name="Johannesson H."/>
        </authorList>
    </citation>
    <scope>NUCLEOTIDE SEQUENCE</scope>
    <source>
        <strain evidence="7">CBS 508.74</strain>
    </source>
</reference>
<evidence type="ECO:0000256" key="2">
    <source>
        <dbReference type="ARBA" id="ARBA00022603"/>
    </source>
</evidence>
<dbReference type="PANTHER" id="PTHR10629:SF52">
    <property type="entry name" value="DNA (CYTOSINE-5)-METHYLTRANSFERASE 1"/>
    <property type="match status" value="1"/>
</dbReference>
<keyword evidence="4 5" id="KW-0949">S-adenosyl-L-methionine</keyword>
<keyword evidence="8" id="KW-1185">Reference proteome</keyword>
<dbReference type="RefSeq" id="XP_064675089.1">
    <property type="nucleotide sequence ID" value="XM_064818698.1"/>
</dbReference>
<evidence type="ECO:0000256" key="6">
    <source>
        <dbReference type="SAM" id="MobiDB-lite"/>
    </source>
</evidence>
<dbReference type="Gene3D" id="3.40.50.150">
    <property type="entry name" value="Vaccinia Virus protein VP39"/>
    <property type="match status" value="1"/>
</dbReference>
<dbReference type="GO" id="GO:0003886">
    <property type="term" value="F:DNA (cytosine-5-)-methyltransferase activity"/>
    <property type="evidence" value="ECO:0007669"/>
    <property type="project" value="UniProtKB-EC"/>
</dbReference>
<sequence>MESAKRRSLAGTLSNPLIVDDDDDGVEDYSTRIRRVREEAGDAREFENWLAQRDLHRDESQSVQSTPSSDNDRADVIENFIEDFLGDDIAEIIDLTGDDDPISNANLPLPRAQVVGTEIPSLTLDSGLRLRPGTTVELEQPLGRFRITFLRIERLLQPESSSEVQIWGYGYSRTRQLNGMLPCRLNELVQIAEISNSDPRPSKEQALVNAPVGLVKSIRQLRVTNAPFPEHRFDATDYAEMGKAWIEQHGHLVCRYRYLVHYNGDCPKPCEWALERVDQRDADMEYRMEDEHVLNCWRGGKIPGGSHNPQGPGRPALNAEGSQSPGSARPLMLFPGQKYTAGDVFAGAGGASRGIERAGVKLLFAVDHWANAVESLESNFPDSRIYQMEVTDFIQDKDIHHNVDMLHLSPPCQFWSPAHTVAGRNDDDNIAVLFSCTDLINKFRPRLFTLEQTFGILSPKFSNYFNMLMDGFTRHGYSVRWKVTPLANYGVPQKRRRLLMVGSAPGEKLPPLPPPTHSKNGTGGLKPWMTPKAALAPLERMFRDGRNHHHALHQPDRCRQWNPPKPPWDPNRLAKTITCNGGQNYHWSGKRDFTLLEYAVLQGFPTWHRFRGSYIKKQIGNAFAPSVVRVFYEHLVRWLLEQDGFDPAAVVRGRGNLPPPGVIDLDVEDRRDGDNHAGGQQREAGREEVVYLGKRKRRSSSAFPLGRRRPRSDEPEEDDDARSDRSETLRAEDDFAQDDRPALDYANVVDLTGDSGDDINQAALGGGSADNP</sequence>
<gene>
    <name evidence="7" type="ORF">N656DRAFT_833783</name>
</gene>
<dbReference type="Proteomes" id="UP001302812">
    <property type="component" value="Unassembled WGS sequence"/>
</dbReference>
<comment type="caution">
    <text evidence="7">The sequence shown here is derived from an EMBL/GenBank/DDBJ whole genome shotgun (WGS) entry which is preliminary data.</text>
</comment>
<dbReference type="PROSITE" id="PS51679">
    <property type="entry name" value="SAM_MT_C5"/>
    <property type="match status" value="1"/>
</dbReference>
<dbReference type="SUPFAM" id="SSF53335">
    <property type="entry name" value="S-adenosyl-L-methionine-dependent methyltransferases"/>
    <property type="match status" value="1"/>
</dbReference>
<organism evidence="7 8">
    <name type="scientific">Canariomyces notabilis</name>
    <dbReference type="NCBI Taxonomy" id="2074819"/>
    <lineage>
        <taxon>Eukaryota</taxon>
        <taxon>Fungi</taxon>
        <taxon>Dikarya</taxon>
        <taxon>Ascomycota</taxon>
        <taxon>Pezizomycotina</taxon>
        <taxon>Sordariomycetes</taxon>
        <taxon>Sordariomycetidae</taxon>
        <taxon>Sordariales</taxon>
        <taxon>Chaetomiaceae</taxon>
        <taxon>Canariomyces</taxon>
    </lineage>
</organism>
<dbReference type="InterPro" id="IPR029063">
    <property type="entry name" value="SAM-dependent_MTases_sf"/>
</dbReference>
<evidence type="ECO:0000256" key="5">
    <source>
        <dbReference type="PROSITE-ProRule" id="PRU01016"/>
    </source>
</evidence>
<feature type="region of interest" description="Disordered" evidence="6">
    <location>
        <begin position="1"/>
        <end position="25"/>
    </location>
</feature>
<feature type="active site" evidence="5">
    <location>
        <position position="412"/>
    </location>
</feature>
<protein>
    <recommendedName>
        <fullName evidence="1">DNA (cytosine-5-)-methyltransferase</fullName>
        <ecNumber evidence="1">2.1.1.37</ecNumber>
    </recommendedName>
</protein>
<dbReference type="PRINTS" id="PR00105">
    <property type="entry name" value="C5METTRFRASE"/>
</dbReference>
<dbReference type="GO" id="GO:0032259">
    <property type="term" value="P:methylation"/>
    <property type="evidence" value="ECO:0007669"/>
    <property type="project" value="UniProtKB-KW"/>
</dbReference>
<evidence type="ECO:0000256" key="1">
    <source>
        <dbReference type="ARBA" id="ARBA00011975"/>
    </source>
</evidence>
<evidence type="ECO:0000313" key="8">
    <source>
        <dbReference type="Proteomes" id="UP001302812"/>
    </source>
</evidence>
<evidence type="ECO:0000256" key="3">
    <source>
        <dbReference type="ARBA" id="ARBA00022679"/>
    </source>
</evidence>
<dbReference type="GeneID" id="89942824"/>
<feature type="compositionally biased region" description="Basic and acidic residues" evidence="6">
    <location>
        <begin position="722"/>
        <end position="742"/>
    </location>
</feature>
<reference evidence="7" key="2">
    <citation type="submission" date="2023-05" db="EMBL/GenBank/DDBJ databases">
        <authorList>
            <consortium name="Lawrence Berkeley National Laboratory"/>
            <person name="Steindorff A."/>
            <person name="Hensen N."/>
            <person name="Bonometti L."/>
            <person name="Westerberg I."/>
            <person name="Brannstrom I.O."/>
            <person name="Guillou S."/>
            <person name="Cros-Aarteil S."/>
            <person name="Calhoun S."/>
            <person name="Haridas S."/>
            <person name="Kuo A."/>
            <person name="Mondo S."/>
            <person name="Pangilinan J."/>
            <person name="Riley R."/>
            <person name="Labutti K."/>
            <person name="Andreopoulos B."/>
            <person name="Lipzen A."/>
            <person name="Chen C."/>
            <person name="Yanf M."/>
            <person name="Daum C."/>
            <person name="Ng V."/>
            <person name="Clum A."/>
            <person name="Ohm R."/>
            <person name="Martin F."/>
            <person name="Silar P."/>
            <person name="Natvig D."/>
            <person name="Lalanne C."/>
            <person name="Gautier V."/>
            <person name="Ament-Velasquez S.L."/>
            <person name="Kruys A."/>
            <person name="Hutchinson M.I."/>
            <person name="Powell A.J."/>
            <person name="Barry K."/>
            <person name="Miller A.N."/>
            <person name="Grigoriev I.V."/>
            <person name="Debuchy R."/>
            <person name="Gladieux P."/>
            <person name="Thoren M.H."/>
            <person name="Johannesson H."/>
        </authorList>
    </citation>
    <scope>NUCLEOTIDE SEQUENCE</scope>
    <source>
        <strain evidence="7">CBS 508.74</strain>
    </source>
</reference>
<feature type="region of interest" description="Disordered" evidence="6">
    <location>
        <begin position="650"/>
        <end position="772"/>
    </location>
</feature>
<dbReference type="AlphaFoldDB" id="A0AAN6YYK5"/>
<dbReference type="InterPro" id="IPR001525">
    <property type="entry name" value="C5_MeTfrase"/>
</dbReference>
<evidence type="ECO:0000256" key="4">
    <source>
        <dbReference type="ARBA" id="ARBA00022691"/>
    </source>
</evidence>
<dbReference type="Gene3D" id="3.90.120.10">
    <property type="entry name" value="DNA Methylase, subunit A, domain 2"/>
    <property type="match status" value="1"/>
</dbReference>
<dbReference type="EMBL" id="MU853332">
    <property type="protein sequence ID" value="KAK4117519.1"/>
    <property type="molecule type" value="Genomic_DNA"/>
</dbReference>
<name>A0AAN6YYK5_9PEZI</name>
<feature type="region of interest" description="Disordered" evidence="6">
    <location>
        <begin position="300"/>
        <end position="329"/>
    </location>
</feature>
<proteinExistence type="inferred from homology"/>
<dbReference type="EC" id="2.1.1.37" evidence="1"/>
<feature type="region of interest" description="Disordered" evidence="6">
    <location>
        <begin position="505"/>
        <end position="526"/>
    </location>
</feature>
<accession>A0AAN6YYK5</accession>
<dbReference type="GO" id="GO:0044027">
    <property type="term" value="P:negative regulation of gene expression via chromosomal CpG island methylation"/>
    <property type="evidence" value="ECO:0007669"/>
    <property type="project" value="TreeGrafter"/>
</dbReference>
<dbReference type="InterPro" id="IPR050390">
    <property type="entry name" value="C5-Methyltransferase"/>
</dbReference>
<keyword evidence="2 5" id="KW-0489">Methyltransferase</keyword>
<dbReference type="GO" id="GO:0003677">
    <property type="term" value="F:DNA binding"/>
    <property type="evidence" value="ECO:0007669"/>
    <property type="project" value="TreeGrafter"/>
</dbReference>
<comment type="similarity">
    <text evidence="5">Belongs to the class I-like SAM-binding methyltransferase superfamily. C5-methyltransferase family.</text>
</comment>
<evidence type="ECO:0000313" key="7">
    <source>
        <dbReference type="EMBL" id="KAK4117519.1"/>
    </source>
</evidence>
<keyword evidence="3 5" id="KW-0808">Transferase</keyword>
<dbReference type="Pfam" id="PF00145">
    <property type="entry name" value="DNA_methylase"/>
    <property type="match status" value="2"/>
</dbReference>
<dbReference type="GO" id="GO:0005634">
    <property type="term" value="C:nucleus"/>
    <property type="evidence" value="ECO:0007669"/>
    <property type="project" value="TreeGrafter"/>
</dbReference>